<comment type="subcellular location">
    <subcellularLocation>
        <location evidence="1">Cell membrane</location>
        <topology evidence="1">Lipid-anchor</topology>
        <topology evidence="1">GPI-anchor</topology>
    </subcellularLocation>
</comment>
<feature type="domain" description="Trypanosome variant surface glycoprotein A-type N-terminal" evidence="7">
    <location>
        <begin position="1"/>
        <end position="142"/>
    </location>
</feature>
<protein>
    <submittedName>
        <fullName evidence="8">Variant surface glycoprotein</fullName>
    </submittedName>
</protein>
<evidence type="ECO:0000256" key="6">
    <source>
        <dbReference type="ARBA" id="ARBA00023288"/>
    </source>
</evidence>
<evidence type="ECO:0000256" key="2">
    <source>
        <dbReference type="ARBA" id="ARBA00022475"/>
    </source>
</evidence>
<dbReference type="AlphaFoldDB" id="A0A1V0FZY0"/>
<proteinExistence type="predicted"/>
<name>A0A1V0FZY0_9TRYP</name>
<organism evidence="8">
    <name type="scientific">Trypanosoma brucei</name>
    <dbReference type="NCBI Taxonomy" id="5691"/>
    <lineage>
        <taxon>Eukaryota</taxon>
        <taxon>Discoba</taxon>
        <taxon>Euglenozoa</taxon>
        <taxon>Kinetoplastea</taxon>
        <taxon>Metakinetoplastina</taxon>
        <taxon>Trypanosomatida</taxon>
        <taxon>Trypanosomatidae</taxon>
        <taxon>Trypanosoma</taxon>
    </lineage>
</organism>
<keyword evidence="6" id="KW-0449">Lipoprotein</keyword>
<evidence type="ECO:0000313" key="8">
    <source>
        <dbReference type="EMBL" id="ARB50966.1"/>
    </source>
</evidence>
<dbReference type="EMBL" id="KY404715">
    <property type="protein sequence ID" value="ARB50966.1"/>
    <property type="molecule type" value="Genomic_DNA"/>
</dbReference>
<keyword evidence="4" id="KW-0472">Membrane</keyword>
<dbReference type="GO" id="GO:0098552">
    <property type="term" value="C:side of membrane"/>
    <property type="evidence" value="ECO:0007669"/>
    <property type="project" value="UniProtKB-KW"/>
</dbReference>
<evidence type="ECO:0000259" key="7">
    <source>
        <dbReference type="Pfam" id="PF00913"/>
    </source>
</evidence>
<evidence type="ECO:0000256" key="3">
    <source>
        <dbReference type="ARBA" id="ARBA00022622"/>
    </source>
</evidence>
<keyword evidence="5" id="KW-0325">Glycoprotein</keyword>
<dbReference type="Gene3D" id="1.10.470.10">
    <property type="entry name" value="Variant Surface Glycoprotein, subunit A, domain 2"/>
    <property type="match status" value="1"/>
</dbReference>
<evidence type="ECO:0000256" key="1">
    <source>
        <dbReference type="ARBA" id="ARBA00004609"/>
    </source>
</evidence>
<reference evidence="8" key="1">
    <citation type="submission" date="2016-12" db="EMBL/GenBank/DDBJ databases">
        <title>Extending the VSGnome of Trypanosoma brucei strain TREU927.</title>
        <authorList>
            <person name="Cross G.A."/>
        </authorList>
    </citation>
    <scope>NUCLEOTIDE SEQUENCE</scope>
    <source>
        <strain evidence="8">Tb927.99.2085</strain>
    </source>
</reference>
<sequence length="175" mass="19550">MLKVKDTDKTTGLKLSDIKGKAGDDDGRFWSSCQAVVNAAQDMEAKETVKVYPTLLAFLVASTEMQTILKLEVAASQQKGLEEVTVNLAQKKTYCGAGNSKLKPLWTKIKGENIADQSKGNGTTKELATVTDTTKLHKILSYNYTVRKEKQKKTAEQTTKFKKELVYQKREIQRN</sequence>
<evidence type="ECO:0000256" key="5">
    <source>
        <dbReference type="ARBA" id="ARBA00023180"/>
    </source>
</evidence>
<keyword evidence="2" id="KW-1003">Cell membrane</keyword>
<dbReference type="SUPFAM" id="SSF58087">
    <property type="entry name" value="Variant surface glycoprotein (N-terminal domain)"/>
    <property type="match status" value="1"/>
</dbReference>
<dbReference type="Pfam" id="PF00913">
    <property type="entry name" value="Trypan_glycop"/>
    <property type="match status" value="1"/>
</dbReference>
<keyword evidence="3" id="KW-0336">GPI-anchor</keyword>
<dbReference type="InterPro" id="IPR001812">
    <property type="entry name" value="Trypano_VSG_A_N_dom"/>
</dbReference>
<dbReference type="GO" id="GO:0042783">
    <property type="term" value="P:symbiont-mediated evasion of host immune response"/>
    <property type="evidence" value="ECO:0007669"/>
    <property type="project" value="InterPro"/>
</dbReference>
<evidence type="ECO:0000256" key="4">
    <source>
        <dbReference type="ARBA" id="ARBA00023136"/>
    </source>
</evidence>
<dbReference type="GO" id="GO:0005886">
    <property type="term" value="C:plasma membrane"/>
    <property type="evidence" value="ECO:0007669"/>
    <property type="project" value="UniProtKB-SubCell"/>
</dbReference>
<accession>A0A1V0FZY0</accession>